<organism evidence="1 2">
    <name type="scientific">Sphaerodactylus townsendi</name>
    <dbReference type="NCBI Taxonomy" id="933632"/>
    <lineage>
        <taxon>Eukaryota</taxon>
        <taxon>Metazoa</taxon>
        <taxon>Chordata</taxon>
        <taxon>Craniata</taxon>
        <taxon>Vertebrata</taxon>
        <taxon>Euteleostomi</taxon>
        <taxon>Lepidosauria</taxon>
        <taxon>Squamata</taxon>
        <taxon>Bifurcata</taxon>
        <taxon>Gekkota</taxon>
        <taxon>Sphaerodactylidae</taxon>
        <taxon>Sphaerodactylus</taxon>
    </lineage>
</organism>
<comment type="caution">
    <text evidence="1">The sequence shown here is derived from an EMBL/GenBank/DDBJ whole genome shotgun (WGS) entry which is preliminary data.</text>
</comment>
<evidence type="ECO:0000313" key="1">
    <source>
        <dbReference type="EMBL" id="KAH8016968.1"/>
    </source>
</evidence>
<protein>
    <submittedName>
        <fullName evidence="1">Uncharacterized protein</fullName>
    </submittedName>
</protein>
<keyword evidence="2" id="KW-1185">Reference proteome</keyword>
<proteinExistence type="predicted"/>
<reference evidence="1" key="1">
    <citation type="submission" date="2021-08" db="EMBL/GenBank/DDBJ databases">
        <title>The first chromosome-level gecko genome reveals the dynamic sex chromosomes of Neotropical dwarf geckos (Sphaerodactylidae: Sphaerodactylus).</title>
        <authorList>
            <person name="Pinto B.J."/>
            <person name="Keating S.E."/>
            <person name="Gamble T."/>
        </authorList>
    </citation>
    <scope>NUCLEOTIDE SEQUENCE</scope>
    <source>
        <strain evidence="1">TG3544</strain>
    </source>
</reference>
<name>A0ACB8GB97_9SAUR</name>
<dbReference type="EMBL" id="CM037614">
    <property type="protein sequence ID" value="KAH8016968.1"/>
    <property type="molecule type" value="Genomic_DNA"/>
</dbReference>
<dbReference type="Proteomes" id="UP000827872">
    <property type="component" value="Linkage Group LG01"/>
</dbReference>
<evidence type="ECO:0000313" key="2">
    <source>
        <dbReference type="Proteomes" id="UP000827872"/>
    </source>
</evidence>
<sequence length="142" mass="15765">MTCVSDPSTIEQDQPLIQLDISHDMEIERDTTWLGDKILEDNLKESFALLEEKDQAKIIERLDILKGSLLVGSDQVSTNHLPPKKSPSETVKALINSSLKKQDQKETWVHESASLELQGYKAITIPAIKSKAKGKGKWGLAA</sequence>
<accession>A0ACB8GB97</accession>
<gene>
    <name evidence="1" type="ORF">K3G42_024735</name>
</gene>